<dbReference type="PROSITE" id="PS50404">
    <property type="entry name" value="GST_NTER"/>
    <property type="match status" value="1"/>
</dbReference>
<proteinExistence type="inferred from homology"/>
<dbReference type="OrthoDB" id="7583243at2"/>
<dbReference type="Pfam" id="PF02798">
    <property type="entry name" value="GST_N"/>
    <property type="match status" value="1"/>
</dbReference>
<comment type="similarity">
    <text evidence="1">Belongs to the GST superfamily.</text>
</comment>
<dbReference type="InterPro" id="IPR036249">
    <property type="entry name" value="Thioredoxin-like_sf"/>
</dbReference>
<feature type="domain" description="GST C-terminal" evidence="3">
    <location>
        <begin position="85"/>
        <end position="211"/>
    </location>
</feature>
<dbReference type="AlphaFoldDB" id="A0A0J6SMZ9"/>
<dbReference type="SFLD" id="SFLDS00019">
    <property type="entry name" value="Glutathione_Transferase_(cytos"/>
    <property type="match status" value="1"/>
</dbReference>
<dbReference type="InterPro" id="IPR036282">
    <property type="entry name" value="Glutathione-S-Trfase_C_sf"/>
</dbReference>
<dbReference type="Gene3D" id="3.40.30.10">
    <property type="entry name" value="Glutaredoxin"/>
    <property type="match status" value="1"/>
</dbReference>
<dbReference type="PATRIC" id="fig|298794.3.peg.805"/>
<evidence type="ECO:0000259" key="2">
    <source>
        <dbReference type="PROSITE" id="PS50404"/>
    </source>
</evidence>
<evidence type="ECO:0000313" key="4">
    <source>
        <dbReference type="EMBL" id="KMO35034.1"/>
    </source>
</evidence>
<dbReference type="InterPro" id="IPR040079">
    <property type="entry name" value="Glutathione_S-Trfase"/>
</dbReference>
<dbReference type="PROSITE" id="PS50405">
    <property type="entry name" value="GST_CTER"/>
    <property type="match status" value="1"/>
</dbReference>
<dbReference type="SUPFAM" id="SSF52833">
    <property type="entry name" value="Thioredoxin-like"/>
    <property type="match status" value="1"/>
</dbReference>
<dbReference type="InterPro" id="IPR004046">
    <property type="entry name" value="GST_C"/>
</dbReference>
<dbReference type="InterPro" id="IPR004045">
    <property type="entry name" value="Glutathione_S-Trfase_N"/>
</dbReference>
<dbReference type="SFLD" id="SFLDG00358">
    <property type="entry name" value="Main_(cytGST)"/>
    <property type="match status" value="1"/>
</dbReference>
<dbReference type="Pfam" id="PF00043">
    <property type="entry name" value="GST_C"/>
    <property type="match status" value="1"/>
</dbReference>
<reference evidence="4 5" key="1">
    <citation type="submission" date="2015-03" db="EMBL/GenBank/DDBJ databases">
        <title>Genome sequencing of Methylobacterium variabile DSM 16961.</title>
        <authorList>
            <person name="Chaudhry V."/>
            <person name="Patil P.B."/>
        </authorList>
    </citation>
    <scope>NUCLEOTIDE SEQUENCE [LARGE SCALE GENOMIC DNA]</scope>
    <source>
        <strain evidence="4 5">DSM 16961</strain>
    </source>
</reference>
<keyword evidence="5" id="KW-1185">Reference proteome</keyword>
<dbReference type="PANTHER" id="PTHR44051:SF8">
    <property type="entry name" value="GLUTATHIONE S-TRANSFERASE GSTA"/>
    <property type="match status" value="1"/>
</dbReference>
<dbReference type="Proteomes" id="UP000035955">
    <property type="component" value="Unassembled WGS sequence"/>
</dbReference>
<dbReference type="EMBL" id="LABY01000124">
    <property type="protein sequence ID" value="KMO35034.1"/>
    <property type="molecule type" value="Genomic_DNA"/>
</dbReference>
<evidence type="ECO:0000313" key="5">
    <source>
        <dbReference type="Proteomes" id="UP000035955"/>
    </source>
</evidence>
<comment type="caution">
    <text evidence="4">The sequence shown here is derived from an EMBL/GenBank/DDBJ whole genome shotgun (WGS) entry which is preliminary data.</text>
</comment>
<dbReference type="InterPro" id="IPR010987">
    <property type="entry name" value="Glutathione-S-Trfase_C-like"/>
</dbReference>
<evidence type="ECO:0008006" key="6">
    <source>
        <dbReference type="Google" id="ProtNLM"/>
    </source>
</evidence>
<dbReference type="RefSeq" id="WP_048445593.1">
    <property type="nucleotide sequence ID" value="NZ_LABY01000124.1"/>
</dbReference>
<accession>A0A0J6SMZ9</accession>
<feature type="domain" description="GST N-terminal" evidence="2">
    <location>
        <begin position="1"/>
        <end position="80"/>
    </location>
</feature>
<organism evidence="4 5">
    <name type="scientific">Methylobacterium variabile</name>
    <dbReference type="NCBI Taxonomy" id="298794"/>
    <lineage>
        <taxon>Bacteria</taxon>
        <taxon>Pseudomonadati</taxon>
        <taxon>Pseudomonadota</taxon>
        <taxon>Alphaproteobacteria</taxon>
        <taxon>Hyphomicrobiales</taxon>
        <taxon>Methylobacteriaceae</taxon>
        <taxon>Methylobacterium</taxon>
    </lineage>
</organism>
<name>A0A0J6SMZ9_9HYPH</name>
<dbReference type="Gene3D" id="1.20.1050.10">
    <property type="match status" value="1"/>
</dbReference>
<dbReference type="CDD" id="cd03057">
    <property type="entry name" value="GST_N_Beta"/>
    <property type="match status" value="1"/>
</dbReference>
<evidence type="ECO:0000259" key="3">
    <source>
        <dbReference type="PROSITE" id="PS50405"/>
    </source>
</evidence>
<dbReference type="SUPFAM" id="SSF47616">
    <property type="entry name" value="GST C-terminal domain-like"/>
    <property type="match status" value="1"/>
</dbReference>
<dbReference type="PANTHER" id="PTHR44051">
    <property type="entry name" value="GLUTATHIONE S-TRANSFERASE-RELATED"/>
    <property type="match status" value="1"/>
</dbReference>
<protein>
    <recommendedName>
        <fullName evidence="6">Glutathione S-transferase</fullName>
    </recommendedName>
</protein>
<dbReference type="SFLD" id="SFLDG01150">
    <property type="entry name" value="Main.1:_Beta-like"/>
    <property type="match status" value="1"/>
</dbReference>
<sequence>MYTLHASPGSSAFAPHIALEEIGLPYKTVMMSAGHPETKSVEFRQINPKGRIPVLIAEGFLLTEAPAILLHLGLTNPAAGLMGSDTESIVRAVEWTNWLSGTVHAVAVRMVWKTDYFLPDASTHGPLIERGMEHLLSAFALVEDKLQDRQYALGDTYSVVDPYLLVFFRWGNRMCIDMQGKYPTWTAHARRLEARDAVQRTITQEGISLWE</sequence>
<gene>
    <name evidence="4" type="ORF">VQ02_18090</name>
</gene>
<evidence type="ECO:0000256" key="1">
    <source>
        <dbReference type="RuleBase" id="RU003494"/>
    </source>
</evidence>